<dbReference type="RefSeq" id="WP_090514489.1">
    <property type="nucleotide sequence ID" value="NZ_CWKH01000001.1"/>
</dbReference>
<dbReference type="Gene3D" id="3.10.450.50">
    <property type="match status" value="1"/>
</dbReference>
<organism evidence="2 3">
    <name type="scientific">Mycolicibacterium neworleansense</name>
    <dbReference type="NCBI Taxonomy" id="146018"/>
    <lineage>
        <taxon>Bacteria</taxon>
        <taxon>Bacillati</taxon>
        <taxon>Actinomycetota</taxon>
        <taxon>Actinomycetes</taxon>
        <taxon>Mycobacteriales</taxon>
        <taxon>Mycobacteriaceae</taxon>
        <taxon>Mycolicibacterium</taxon>
    </lineage>
</organism>
<dbReference type="Proteomes" id="UP000199147">
    <property type="component" value="Unassembled WGS sequence"/>
</dbReference>
<keyword evidence="3" id="KW-1185">Reference proteome</keyword>
<proteinExistence type="predicted"/>
<dbReference type="Pfam" id="PF12680">
    <property type="entry name" value="SnoaL_2"/>
    <property type="match status" value="1"/>
</dbReference>
<dbReference type="SUPFAM" id="SSF54427">
    <property type="entry name" value="NTF2-like"/>
    <property type="match status" value="1"/>
</dbReference>
<dbReference type="InterPro" id="IPR032710">
    <property type="entry name" value="NTF2-like_dom_sf"/>
</dbReference>
<evidence type="ECO:0000259" key="1">
    <source>
        <dbReference type="Pfam" id="PF12680"/>
    </source>
</evidence>
<evidence type="ECO:0000313" key="2">
    <source>
        <dbReference type="EMBL" id="CRZ15821.1"/>
    </source>
</evidence>
<evidence type="ECO:0000313" key="3">
    <source>
        <dbReference type="Proteomes" id="UP000199147"/>
    </source>
</evidence>
<gene>
    <name evidence="2" type="ORF">BN2156_02685</name>
</gene>
<sequence length="139" mass="15144">MTTTTDSVAAFCEATRTNDLDALIATLAPDAELISPLSGRMVFRGHDDLRRLLGAVYGGLHDLIWREVIGDGPTRVAISEGRVAGVAITDALVFELDGSGQIRRLRPHLRPWLATTVFAMLLGPKIARHPGVLRRALRH</sequence>
<dbReference type="InterPro" id="IPR037401">
    <property type="entry name" value="SnoaL-like"/>
</dbReference>
<accession>A0A0H5RPU7</accession>
<dbReference type="EMBL" id="CWKH01000001">
    <property type="protein sequence ID" value="CRZ15821.1"/>
    <property type="molecule type" value="Genomic_DNA"/>
</dbReference>
<protein>
    <submittedName>
        <fullName evidence="2">SnoaL-like domain protein</fullName>
    </submittedName>
</protein>
<feature type="domain" description="SnoaL-like" evidence="1">
    <location>
        <begin position="8"/>
        <end position="97"/>
    </location>
</feature>
<dbReference type="AlphaFoldDB" id="A0A0H5RPU7"/>
<dbReference type="OrthoDB" id="4546439at2"/>
<name>A0A0H5RPU7_9MYCO</name>
<reference evidence="3" key="1">
    <citation type="submission" date="2015-07" db="EMBL/GenBank/DDBJ databases">
        <authorList>
            <person name="Urmite Genomes"/>
        </authorList>
    </citation>
    <scope>NUCLEOTIDE SEQUENCE [LARGE SCALE GENOMIC DNA]</scope>
    <source>
        <strain evidence="3">type strain: ATCC 49404</strain>
    </source>
</reference>